<evidence type="ECO:0000259" key="2">
    <source>
        <dbReference type="Pfam" id="PF01431"/>
    </source>
</evidence>
<dbReference type="Pfam" id="PF01431">
    <property type="entry name" value="Peptidase_M13"/>
    <property type="match status" value="1"/>
</dbReference>
<dbReference type="Gene3D" id="3.40.390.10">
    <property type="entry name" value="Collagenase (Catalytic Domain)"/>
    <property type="match status" value="1"/>
</dbReference>
<accession>A0ABX7PCQ3</accession>
<evidence type="ECO:0000313" key="4">
    <source>
        <dbReference type="Proteomes" id="UP000662747"/>
    </source>
</evidence>
<gene>
    <name evidence="3" type="ORF">JY651_18400</name>
</gene>
<dbReference type="InterPro" id="IPR018497">
    <property type="entry name" value="Peptidase_M13_C"/>
</dbReference>
<feature type="compositionally biased region" description="Basic residues" evidence="1">
    <location>
        <begin position="12"/>
        <end position="24"/>
    </location>
</feature>
<name>A0ABX7PCQ3_9BACT</name>
<dbReference type="SUPFAM" id="SSF55486">
    <property type="entry name" value="Metalloproteases ('zincins'), catalytic domain"/>
    <property type="match status" value="1"/>
</dbReference>
<evidence type="ECO:0000256" key="1">
    <source>
        <dbReference type="SAM" id="MobiDB-lite"/>
    </source>
</evidence>
<feature type="compositionally biased region" description="Gly residues" evidence="1">
    <location>
        <begin position="82"/>
        <end position="94"/>
    </location>
</feature>
<organism evidence="3 4">
    <name type="scientific">Pyxidicoccus parkwayensis</name>
    <dbReference type="NCBI Taxonomy" id="2813578"/>
    <lineage>
        <taxon>Bacteria</taxon>
        <taxon>Pseudomonadati</taxon>
        <taxon>Myxococcota</taxon>
        <taxon>Myxococcia</taxon>
        <taxon>Myxococcales</taxon>
        <taxon>Cystobacterineae</taxon>
        <taxon>Myxococcaceae</taxon>
        <taxon>Pyxidicoccus</taxon>
    </lineage>
</organism>
<protein>
    <recommendedName>
        <fullName evidence="2">Peptidase M13 C-terminal domain-containing protein</fullName>
    </recommendedName>
</protein>
<evidence type="ECO:0000313" key="3">
    <source>
        <dbReference type="EMBL" id="QSQ28153.1"/>
    </source>
</evidence>
<feature type="region of interest" description="Disordered" evidence="1">
    <location>
        <begin position="1"/>
        <end position="29"/>
    </location>
</feature>
<feature type="region of interest" description="Disordered" evidence="1">
    <location>
        <begin position="64"/>
        <end position="109"/>
    </location>
</feature>
<dbReference type="InterPro" id="IPR024079">
    <property type="entry name" value="MetalloPept_cat_dom_sf"/>
</dbReference>
<dbReference type="PROSITE" id="PS51885">
    <property type="entry name" value="NEPRILYSIN"/>
    <property type="match status" value="1"/>
</dbReference>
<reference evidence="3 4" key="1">
    <citation type="submission" date="2021-02" db="EMBL/GenBank/DDBJ databases">
        <title>De Novo genome assembly of isolated myxobacteria.</title>
        <authorList>
            <person name="Stevens D.C."/>
        </authorList>
    </citation>
    <scope>NUCLEOTIDE SEQUENCE [LARGE SCALE GENOMIC DNA]</scope>
    <source>
        <strain evidence="4">SCPEA02</strain>
    </source>
</reference>
<proteinExistence type="predicted"/>
<dbReference type="EMBL" id="CP071090">
    <property type="protein sequence ID" value="QSQ28153.1"/>
    <property type="molecule type" value="Genomic_DNA"/>
</dbReference>
<keyword evidence="4" id="KW-1185">Reference proteome</keyword>
<dbReference type="Proteomes" id="UP000662747">
    <property type="component" value="Chromosome"/>
</dbReference>
<sequence>MSRASGMGRAGRIPRHRPGGHSRRSGGLCYERRHSKSLVGMHPRDSGDGCGLHECAGAPVIARGAAGPAGRRERGHERPGPASGGGEAVGGGRGASLLLQRRGGPGECAPSPCHAGPGRAFAAGPGDNQNLLTDPHAPGRFRAHGSLSNLPAFADAFQCTAGSRMARPNTCEVW</sequence>
<feature type="compositionally biased region" description="Basic and acidic residues" evidence="1">
    <location>
        <begin position="70"/>
        <end position="79"/>
    </location>
</feature>
<dbReference type="InterPro" id="IPR000718">
    <property type="entry name" value="Peptidase_M13"/>
</dbReference>
<feature type="domain" description="Peptidase M13 C-terminal" evidence="2">
    <location>
        <begin position="129"/>
        <end position="173"/>
    </location>
</feature>